<proteinExistence type="predicted"/>
<gene>
    <name evidence="1" type="ORF">EOV40_007460</name>
</gene>
<keyword evidence="2" id="KW-1185">Reference proteome</keyword>
<dbReference type="KEGG" id="aoy:EOV40_007460"/>
<protein>
    <submittedName>
        <fullName evidence="1">Transposase</fullName>
    </submittedName>
</protein>
<accession>A0A5B9GPC4</accession>
<sequence length="87" mass="10625">MADKAYDSDELRKQIADMKAEAFIPSRRKRRIIIPHDWIIYKQRNRIKRCFNRLIHFHRFAMSYDRITIHFTASFASFQSFVMVFPK</sequence>
<reference evidence="1 2" key="1">
    <citation type="submission" date="2019-08" db="EMBL/GenBank/DDBJ databases">
        <title>Acetobacter oryzioeni sp. nov., isolated from Korean rice wine vinegar.</title>
        <authorList>
            <person name="Baek J.H."/>
            <person name="Kim K.H."/>
            <person name="Jeon C.O."/>
            <person name="Han D.M."/>
        </authorList>
    </citation>
    <scope>NUCLEOTIDE SEQUENCE [LARGE SCALE GENOMIC DNA]</scope>
    <source>
        <strain evidence="1 2">B6</strain>
    </source>
</reference>
<dbReference type="Proteomes" id="UP000287027">
    <property type="component" value="Chromosome"/>
</dbReference>
<evidence type="ECO:0000313" key="1">
    <source>
        <dbReference type="EMBL" id="QEE86576.1"/>
    </source>
</evidence>
<evidence type="ECO:0000313" key="2">
    <source>
        <dbReference type="Proteomes" id="UP000287027"/>
    </source>
</evidence>
<dbReference type="EMBL" id="CP042808">
    <property type="protein sequence ID" value="QEE86576.1"/>
    <property type="molecule type" value="Genomic_DNA"/>
</dbReference>
<dbReference type="AlphaFoldDB" id="A0A5B9GPC4"/>
<name>A0A5B9GPC4_9PROT</name>
<organism evidence="1 2">
    <name type="scientific">Acetobacter oryzoeni</name>
    <dbReference type="NCBI Taxonomy" id="2500548"/>
    <lineage>
        <taxon>Bacteria</taxon>
        <taxon>Pseudomonadati</taxon>
        <taxon>Pseudomonadota</taxon>
        <taxon>Alphaproteobacteria</taxon>
        <taxon>Acetobacterales</taxon>
        <taxon>Acetobacteraceae</taxon>
        <taxon>Acetobacter</taxon>
    </lineage>
</organism>